<gene>
    <name evidence="1" type="ORF">WN48_08182</name>
</gene>
<organism evidence="1 2">
    <name type="scientific">Eufriesea mexicana</name>
    <dbReference type="NCBI Taxonomy" id="516756"/>
    <lineage>
        <taxon>Eukaryota</taxon>
        <taxon>Metazoa</taxon>
        <taxon>Ecdysozoa</taxon>
        <taxon>Arthropoda</taxon>
        <taxon>Hexapoda</taxon>
        <taxon>Insecta</taxon>
        <taxon>Pterygota</taxon>
        <taxon>Neoptera</taxon>
        <taxon>Endopterygota</taxon>
        <taxon>Hymenoptera</taxon>
        <taxon>Apocrita</taxon>
        <taxon>Aculeata</taxon>
        <taxon>Apoidea</taxon>
        <taxon>Anthophila</taxon>
        <taxon>Apidae</taxon>
        <taxon>Eufriesea</taxon>
    </lineage>
</organism>
<dbReference type="AlphaFoldDB" id="A0A310SBI8"/>
<dbReference type="InterPro" id="IPR013083">
    <property type="entry name" value="Znf_RING/FYVE/PHD"/>
</dbReference>
<dbReference type="OrthoDB" id="7677360at2759"/>
<protein>
    <recommendedName>
        <fullName evidence="3">RING-type domain-containing protein</fullName>
    </recommendedName>
</protein>
<reference evidence="1 2" key="1">
    <citation type="submission" date="2015-07" db="EMBL/GenBank/DDBJ databases">
        <title>The genome of Eufriesea mexicana.</title>
        <authorList>
            <person name="Pan H."/>
            <person name="Kapheim K."/>
        </authorList>
    </citation>
    <scope>NUCLEOTIDE SEQUENCE [LARGE SCALE GENOMIC DNA]</scope>
    <source>
        <strain evidence="1">0111107269</strain>
        <tissue evidence="1">Whole body</tissue>
    </source>
</reference>
<evidence type="ECO:0000313" key="2">
    <source>
        <dbReference type="Proteomes" id="UP000250275"/>
    </source>
</evidence>
<evidence type="ECO:0008006" key="3">
    <source>
        <dbReference type="Google" id="ProtNLM"/>
    </source>
</evidence>
<proteinExistence type="predicted"/>
<dbReference type="Gene3D" id="3.30.40.10">
    <property type="entry name" value="Zinc/RING finger domain, C3HC4 (zinc finger)"/>
    <property type="match status" value="2"/>
</dbReference>
<dbReference type="SUPFAM" id="SSF49599">
    <property type="entry name" value="TRAF domain-like"/>
    <property type="match status" value="2"/>
</dbReference>
<sequence length="326" mass="37570">MLANVGENSVEECVTIHANNFACFHAVASGKEAYALSAKVTLQVMDSVYGTLSDKLRREGLCPICVMETDLGPKYTCSNEHTICYRCKPYYYSCPICQSSFDTSIPAAHGASSFPMPTDFVPHSLPPRFYSHHPTAPPICEFMEREGNRMPPHPPGHQELKTCAYRDFGCWVKLPIYLDLHESRSVLTWRKRCPSPAMTPNEHHGRPEELVECKYRKYGCMVNMPRRRKLLHQEQCNYRKYAHSDSDLSTNSDLSTDNEYDPQNCVACKWTQYGCRVRPKINRLKSHEMNCNYRMEECAYKSRGCTELFKPPRKFAHEKNCQFSNF</sequence>
<keyword evidence="2" id="KW-1185">Reference proteome</keyword>
<dbReference type="EMBL" id="KQ764919">
    <property type="protein sequence ID" value="OAD54218.1"/>
    <property type="molecule type" value="Genomic_DNA"/>
</dbReference>
<accession>A0A310SBI8</accession>
<evidence type="ECO:0000313" key="1">
    <source>
        <dbReference type="EMBL" id="OAD54218.1"/>
    </source>
</evidence>
<dbReference type="Proteomes" id="UP000250275">
    <property type="component" value="Unassembled WGS sequence"/>
</dbReference>
<name>A0A310SBI8_9HYME</name>